<feature type="transmembrane region" description="Helical" evidence="1">
    <location>
        <begin position="254"/>
        <end position="276"/>
    </location>
</feature>
<keyword evidence="1" id="KW-1133">Transmembrane helix</keyword>
<evidence type="ECO:0000313" key="2">
    <source>
        <dbReference type="EMBL" id="RWU06342.1"/>
    </source>
</evidence>
<feature type="transmembrane region" description="Helical" evidence="1">
    <location>
        <begin position="20"/>
        <end position="38"/>
    </location>
</feature>
<keyword evidence="3" id="KW-1185">Reference proteome</keyword>
<proteinExistence type="predicted"/>
<evidence type="ECO:0000313" key="3">
    <source>
        <dbReference type="Proteomes" id="UP000284120"/>
    </source>
</evidence>
<feature type="transmembrane region" description="Helical" evidence="1">
    <location>
        <begin position="345"/>
        <end position="362"/>
    </location>
</feature>
<comment type="caution">
    <text evidence="2">The sequence shown here is derived from an EMBL/GenBank/DDBJ whole genome shotgun (WGS) entry which is preliminary data.</text>
</comment>
<keyword evidence="1" id="KW-0472">Membrane</keyword>
<feature type="transmembrane region" description="Helical" evidence="1">
    <location>
        <begin position="288"/>
        <end position="308"/>
    </location>
</feature>
<sequence length="608" mass="69086">MKLPSIGVLWQNFKSVVVRFPLQVLVALVATGLWYYLAGRGVKMDLNQNLLKLLLLCNLGLTLLLALDTYAESHSLNLRSKWIMRASGLAFLAALYFLIDPVKYLTDVFRMALFAFAFHLLVAFAPFIKRGNLNGFWQYNKTLFLRFLISAFYAAVLYAGLAIALFAIDGLFNVTIHSEVYLRLFIVLSAGFTTVFFLAGVPINFQELDEEQSYPKGLKIFTQYVLIPLMTIYLAILLVYEVKIAINWELPKGLVSTLILGYAVFGVLSLLLIYPIKEKDGNGWIKLFSRFFYLMMIPLIVLLILAVIKRVGNYGITESRYILIILAAWLTGITGYFLFSKKQNIKVIPVSLFALAILSIYGPQSAFSISKVSQAARLKKLIASKNAVDKEEIPAVVRYLVDRHGLASLQGFTSANLKEVEEKIYVKAKKNKSRSYEIDNEKIDTAFALLKVKDIDNSVWSKYMTFNSADGVVNLQGYEVMIDLNDYLQQPSIFNGDKFEVEKGEREEVKAHHKRKVEKLTLKISGKEEVLFNVDSLARDLVLKHDQQPFAKAGHETFTVPSALLQLPQKTRKYNFTFVVRNLSGNYQKNEKSFNWLNFNGYLLIKKN</sequence>
<feature type="transmembrane region" description="Helical" evidence="1">
    <location>
        <begin position="320"/>
        <end position="339"/>
    </location>
</feature>
<feature type="transmembrane region" description="Helical" evidence="1">
    <location>
        <begin position="180"/>
        <end position="201"/>
    </location>
</feature>
<dbReference type="Proteomes" id="UP000284120">
    <property type="component" value="Unassembled WGS sequence"/>
</dbReference>
<feature type="transmembrane region" description="Helical" evidence="1">
    <location>
        <begin position="82"/>
        <end position="99"/>
    </location>
</feature>
<protein>
    <submittedName>
        <fullName evidence="2">DUF4153 domain-containing protein</fullName>
    </submittedName>
</protein>
<gene>
    <name evidence="2" type="ORF">DPV69_13725</name>
</gene>
<feature type="transmembrane region" description="Helical" evidence="1">
    <location>
        <begin position="148"/>
        <end position="168"/>
    </location>
</feature>
<dbReference type="Pfam" id="PF13687">
    <property type="entry name" value="DUF4153"/>
    <property type="match status" value="1"/>
</dbReference>
<organism evidence="2 3">
    <name type="scientific">Pedobacter chitinilyticus</name>
    <dbReference type="NCBI Taxonomy" id="2233776"/>
    <lineage>
        <taxon>Bacteria</taxon>
        <taxon>Pseudomonadati</taxon>
        <taxon>Bacteroidota</taxon>
        <taxon>Sphingobacteriia</taxon>
        <taxon>Sphingobacteriales</taxon>
        <taxon>Sphingobacteriaceae</taxon>
        <taxon>Pedobacter</taxon>
    </lineage>
</organism>
<feature type="transmembrane region" description="Helical" evidence="1">
    <location>
        <begin position="111"/>
        <end position="128"/>
    </location>
</feature>
<dbReference type="EMBL" id="SAYW01000004">
    <property type="protein sequence ID" value="RWU06342.1"/>
    <property type="molecule type" value="Genomic_DNA"/>
</dbReference>
<keyword evidence="1" id="KW-0812">Transmembrane</keyword>
<name>A0A443YRB6_9SPHI</name>
<evidence type="ECO:0000256" key="1">
    <source>
        <dbReference type="SAM" id="Phobius"/>
    </source>
</evidence>
<reference evidence="2 3" key="1">
    <citation type="submission" date="2018-06" db="EMBL/GenBank/DDBJ databases">
        <title>Pedobacter endophyticus sp. nov., an endophytic bacterium isolated from a leaf of Triticum aestivum.</title>
        <authorList>
            <person name="Zhang L."/>
        </authorList>
    </citation>
    <scope>NUCLEOTIDE SEQUENCE [LARGE SCALE GENOMIC DNA]</scope>
    <source>
        <strain evidence="2 3">CM134L-2</strain>
    </source>
</reference>
<accession>A0A443YRB6</accession>
<dbReference type="InterPro" id="IPR025291">
    <property type="entry name" value="DUF4153"/>
</dbReference>
<feature type="transmembrane region" description="Helical" evidence="1">
    <location>
        <begin position="50"/>
        <end position="70"/>
    </location>
</feature>
<dbReference type="AlphaFoldDB" id="A0A443YRB6"/>
<dbReference type="OrthoDB" id="9809196at2"/>
<dbReference type="RefSeq" id="WP_113647954.1">
    <property type="nucleotide sequence ID" value="NZ_QMHN01000004.1"/>
</dbReference>
<feature type="transmembrane region" description="Helical" evidence="1">
    <location>
        <begin position="221"/>
        <end position="242"/>
    </location>
</feature>